<protein>
    <submittedName>
        <fullName evidence="2">E3 ubiquitin-protein ligase HERC1</fullName>
    </submittedName>
</protein>
<keyword evidence="1" id="KW-0472">Membrane</keyword>
<evidence type="ECO:0000313" key="2">
    <source>
        <dbReference type="EMBL" id="KAI7789319.1"/>
    </source>
</evidence>
<accession>A0A9W7T2N0</accession>
<dbReference type="Proteomes" id="UP001059041">
    <property type="component" value="Unassembled WGS sequence"/>
</dbReference>
<feature type="transmembrane region" description="Helical" evidence="1">
    <location>
        <begin position="51"/>
        <end position="75"/>
    </location>
</feature>
<proteinExistence type="predicted"/>
<dbReference type="Gene3D" id="1.20.5.930">
    <property type="entry name" value="Bicelle-embedded integrin alpha(iib) transmembrane segment"/>
    <property type="match status" value="1"/>
</dbReference>
<keyword evidence="1" id="KW-1133">Transmembrane helix</keyword>
<name>A0A9W7T2N0_TRIRA</name>
<comment type="caution">
    <text evidence="2">The sequence shown here is derived from an EMBL/GenBank/DDBJ whole genome shotgun (WGS) entry which is preliminary data.</text>
</comment>
<keyword evidence="3" id="KW-1185">Reference proteome</keyword>
<keyword evidence="1" id="KW-0812">Transmembrane</keyword>
<reference evidence="2" key="1">
    <citation type="submission" date="2021-02" db="EMBL/GenBank/DDBJ databases">
        <title>Comparative genomics reveals that relaxation of natural selection precedes convergent phenotypic evolution of cavefish.</title>
        <authorList>
            <person name="Peng Z."/>
        </authorList>
    </citation>
    <scope>NUCLEOTIDE SEQUENCE</scope>
    <source>
        <tissue evidence="2">Muscle</tissue>
    </source>
</reference>
<sequence length="345" mass="37405">QNPYKSFVLECLASYKVEKMPYAILPKVTPSGAKKMVTPVVWNKIGSTYAVPLWIIILAILAGLLLLALLIYVLYKVGGLPLCSLGIMKDAWERLRQCISPTTIVCPGGSGTPILGHVFHFLCGSLLRTSALVDKDGGAQADPKAITLAMAQQHQRAQVRLEALCQISSFLSEMEEKNTCSLAPPRFPGLLQSVQLQFLSGCFGLGAPITGSLTAPNNKIHHYTAGTQSAPIGVQRDLQSAAHTLYQQLVRVLRQKVALEREQAGFCQHLLLATVFALNFHYQPVDLVVIIKCGVLDILSTLTDNTCVLVNQRWLAASMSGHMQLGGAVKLAAARHLQIFAIAAR</sequence>
<organism evidence="2 3">
    <name type="scientific">Triplophysa rosa</name>
    <name type="common">Cave loach</name>
    <dbReference type="NCBI Taxonomy" id="992332"/>
    <lineage>
        <taxon>Eukaryota</taxon>
        <taxon>Metazoa</taxon>
        <taxon>Chordata</taxon>
        <taxon>Craniata</taxon>
        <taxon>Vertebrata</taxon>
        <taxon>Euteleostomi</taxon>
        <taxon>Actinopterygii</taxon>
        <taxon>Neopterygii</taxon>
        <taxon>Teleostei</taxon>
        <taxon>Ostariophysi</taxon>
        <taxon>Cypriniformes</taxon>
        <taxon>Nemacheilidae</taxon>
        <taxon>Triplophysa</taxon>
    </lineage>
</organism>
<gene>
    <name evidence="2" type="ORF">IRJ41_001071</name>
</gene>
<feature type="non-terminal residue" evidence="2">
    <location>
        <position position="345"/>
    </location>
</feature>
<dbReference type="AlphaFoldDB" id="A0A9W7T2N0"/>
<evidence type="ECO:0000256" key="1">
    <source>
        <dbReference type="SAM" id="Phobius"/>
    </source>
</evidence>
<evidence type="ECO:0000313" key="3">
    <source>
        <dbReference type="Proteomes" id="UP001059041"/>
    </source>
</evidence>
<dbReference type="EMBL" id="JAFHDT010000598">
    <property type="protein sequence ID" value="KAI7789319.1"/>
    <property type="molecule type" value="Genomic_DNA"/>
</dbReference>